<dbReference type="Gene3D" id="3.40.50.720">
    <property type="entry name" value="NAD(P)-binding Rossmann-like Domain"/>
    <property type="match status" value="1"/>
</dbReference>
<evidence type="ECO:0000256" key="2">
    <source>
        <dbReference type="RuleBase" id="RU000363"/>
    </source>
</evidence>
<protein>
    <recommendedName>
        <fullName evidence="4">Ketoreductase domain-containing protein</fullName>
    </recommendedName>
</protein>
<evidence type="ECO:0000259" key="4">
    <source>
        <dbReference type="SMART" id="SM00822"/>
    </source>
</evidence>
<accession>A0A267H783</accession>
<dbReference type="SMART" id="SM00822">
    <property type="entry name" value="PKS_KR"/>
    <property type="match status" value="1"/>
</dbReference>
<dbReference type="InterPro" id="IPR036291">
    <property type="entry name" value="NAD(P)-bd_dom_sf"/>
</dbReference>
<dbReference type="STRING" id="282301.A0A267H783"/>
<sequence length="364" mass="40400">LLEPHWQFKKSIKQIFKLSKLPEMSLLCSLCSIPLSWAIAVASLAYLAYKLFDRKRRAELADIPSDWRSVLVTGCDTGFGHQLALRLAGKGWCVLAGCLTQAAVDKFSAMGNQNLVPIRMDVTDEESVKSAVAKAEVALKDRKLCGLWGVVNNAGISGSRMGPTEFLSADDFHQVFAVNVFGIANVTRSFLPLMRRLPAGRLVNTSSIFGRFASPGAAPYCASKFAVQALSDCYRRELRQFGIRVSCIEPGFHRTPITDKTALTRAVNLGYQDAPAELRDAYGESFRRESVDRLDDLLRFCSDRLDKVVDAYEEALTSKHPRCRHMIGWDAKLLYWPLAVLPECIGDTLLALRLPRAAKARKNA</sequence>
<dbReference type="PANTHER" id="PTHR43313:SF1">
    <property type="entry name" value="3BETA-HYDROXYSTEROID DEHYDROGENASE DHS-16"/>
    <property type="match status" value="1"/>
</dbReference>
<dbReference type="PRINTS" id="PR00081">
    <property type="entry name" value="GDHRDH"/>
</dbReference>
<organism evidence="5 6">
    <name type="scientific">Macrostomum lignano</name>
    <dbReference type="NCBI Taxonomy" id="282301"/>
    <lineage>
        <taxon>Eukaryota</taxon>
        <taxon>Metazoa</taxon>
        <taxon>Spiralia</taxon>
        <taxon>Lophotrochozoa</taxon>
        <taxon>Platyhelminthes</taxon>
        <taxon>Rhabditophora</taxon>
        <taxon>Macrostomorpha</taxon>
        <taxon>Macrostomida</taxon>
        <taxon>Macrostomidae</taxon>
        <taxon>Macrostomum</taxon>
    </lineage>
</organism>
<feature type="non-terminal residue" evidence="5">
    <location>
        <position position="1"/>
    </location>
</feature>
<name>A0A267H783_9PLAT</name>
<dbReference type="InterPro" id="IPR057326">
    <property type="entry name" value="KR_dom"/>
</dbReference>
<keyword evidence="1" id="KW-0560">Oxidoreductase</keyword>
<proteinExistence type="inferred from homology"/>
<dbReference type="Proteomes" id="UP000215902">
    <property type="component" value="Unassembled WGS sequence"/>
</dbReference>
<evidence type="ECO:0000256" key="1">
    <source>
        <dbReference type="ARBA" id="ARBA00023002"/>
    </source>
</evidence>
<reference evidence="5 6" key="1">
    <citation type="submission" date="2017-06" db="EMBL/GenBank/DDBJ databases">
        <title>A platform for efficient transgenesis in Macrostomum lignano, a flatworm model organism for stem cell research.</title>
        <authorList>
            <person name="Berezikov E."/>
        </authorList>
    </citation>
    <scope>NUCLEOTIDE SEQUENCE [LARGE SCALE GENOMIC DNA]</scope>
    <source>
        <strain evidence="5">DV1</strain>
        <tissue evidence="5">Whole organism</tissue>
    </source>
</reference>
<dbReference type="GO" id="GO:0008202">
    <property type="term" value="P:steroid metabolic process"/>
    <property type="evidence" value="ECO:0007669"/>
    <property type="project" value="TreeGrafter"/>
</dbReference>
<dbReference type="InterPro" id="IPR002347">
    <property type="entry name" value="SDR_fam"/>
</dbReference>
<dbReference type="SUPFAM" id="SSF51735">
    <property type="entry name" value="NAD(P)-binding Rossmann-fold domains"/>
    <property type="match status" value="1"/>
</dbReference>
<dbReference type="InterPro" id="IPR020904">
    <property type="entry name" value="Sc_DH/Rdtase_CS"/>
</dbReference>
<dbReference type="AlphaFoldDB" id="A0A267H783"/>
<dbReference type="PROSITE" id="PS00061">
    <property type="entry name" value="ADH_SHORT"/>
    <property type="match status" value="1"/>
</dbReference>
<keyword evidence="3" id="KW-0472">Membrane</keyword>
<evidence type="ECO:0000313" key="5">
    <source>
        <dbReference type="EMBL" id="PAA93429.1"/>
    </source>
</evidence>
<evidence type="ECO:0000256" key="3">
    <source>
        <dbReference type="SAM" id="Phobius"/>
    </source>
</evidence>
<comment type="caution">
    <text evidence="5">The sequence shown here is derived from an EMBL/GenBank/DDBJ whole genome shotgun (WGS) entry which is preliminary data.</text>
</comment>
<feature type="domain" description="Ketoreductase" evidence="4">
    <location>
        <begin position="68"/>
        <end position="251"/>
    </location>
</feature>
<keyword evidence="6" id="KW-1185">Reference proteome</keyword>
<dbReference type="GO" id="GO:0016491">
    <property type="term" value="F:oxidoreductase activity"/>
    <property type="evidence" value="ECO:0007669"/>
    <property type="project" value="UniProtKB-KW"/>
</dbReference>
<dbReference type="PANTHER" id="PTHR43313">
    <property type="entry name" value="SHORT-CHAIN DEHYDROGENASE/REDUCTASE FAMILY 9C"/>
    <property type="match status" value="1"/>
</dbReference>
<evidence type="ECO:0000313" key="6">
    <source>
        <dbReference type="Proteomes" id="UP000215902"/>
    </source>
</evidence>
<keyword evidence="3" id="KW-0812">Transmembrane</keyword>
<dbReference type="PRINTS" id="PR00080">
    <property type="entry name" value="SDRFAMILY"/>
</dbReference>
<dbReference type="Pfam" id="PF00106">
    <property type="entry name" value="adh_short"/>
    <property type="match status" value="1"/>
</dbReference>
<keyword evidence="3" id="KW-1133">Transmembrane helix</keyword>
<dbReference type="EMBL" id="NIVC01000028">
    <property type="protein sequence ID" value="PAA93429.1"/>
    <property type="molecule type" value="Genomic_DNA"/>
</dbReference>
<feature type="transmembrane region" description="Helical" evidence="3">
    <location>
        <begin position="24"/>
        <end position="49"/>
    </location>
</feature>
<dbReference type="OrthoDB" id="5296at2759"/>
<gene>
    <name evidence="5" type="ORF">BOX15_Mlig023052g3</name>
</gene>
<comment type="similarity">
    <text evidence="2">Belongs to the short-chain dehydrogenases/reductases (SDR) family.</text>
</comment>